<keyword evidence="3" id="KW-1185">Reference proteome</keyword>
<feature type="region of interest" description="Disordered" evidence="1">
    <location>
        <begin position="1"/>
        <end position="53"/>
    </location>
</feature>
<proteinExistence type="predicted"/>
<comment type="caution">
    <text evidence="2">The sequence shown here is derived from an EMBL/GenBank/DDBJ whole genome shotgun (WGS) entry which is preliminary data.</text>
</comment>
<evidence type="ECO:0000313" key="3">
    <source>
        <dbReference type="Proteomes" id="UP001359485"/>
    </source>
</evidence>
<organism evidence="2 3">
    <name type="scientific">Polyplax serrata</name>
    <name type="common">Common mouse louse</name>
    <dbReference type="NCBI Taxonomy" id="468196"/>
    <lineage>
        <taxon>Eukaryota</taxon>
        <taxon>Metazoa</taxon>
        <taxon>Ecdysozoa</taxon>
        <taxon>Arthropoda</taxon>
        <taxon>Hexapoda</taxon>
        <taxon>Insecta</taxon>
        <taxon>Pterygota</taxon>
        <taxon>Neoptera</taxon>
        <taxon>Paraneoptera</taxon>
        <taxon>Psocodea</taxon>
        <taxon>Troctomorpha</taxon>
        <taxon>Phthiraptera</taxon>
        <taxon>Anoplura</taxon>
        <taxon>Polyplacidae</taxon>
        <taxon>Polyplax</taxon>
    </lineage>
</organism>
<gene>
    <name evidence="2" type="ORF">RUM44_005244</name>
</gene>
<reference evidence="2 3" key="1">
    <citation type="submission" date="2023-09" db="EMBL/GenBank/DDBJ databases">
        <title>Genomes of two closely related lineages of the louse Polyplax serrata with different host specificities.</title>
        <authorList>
            <person name="Martinu J."/>
            <person name="Tarabai H."/>
            <person name="Stefka J."/>
            <person name="Hypsa V."/>
        </authorList>
    </citation>
    <scope>NUCLEOTIDE SEQUENCE [LARGE SCALE GENOMIC DNA]</scope>
    <source>
        <strain evidence="2">98ZLc_SE</strain>
    </source>
</reference>
<feature type="compositionally biased region" description="Basic and acidic residues" evidence="1">
    <location>
        <begin position="26"/>
        <end position="37"/>
    </location>
</feature>
<evidence type="ECO:0000256" key="1">
    <source>
        <dbReference type="SAM" id="MobiDB-lite"/>
    </source>
</evidence>
<protein>
    <submittedName>
        <fullName evidence="2">Uncharacterized protein</fullName>
    </submittedName>
</protein>
<evidence type="ECO:0000313" key="2">
    <source>
        <dbReference type="EMBL" id="KAK6617656.1"/>
    </source>
</evidence>
<dbReference type="Proteomes" id="UP001359485">
    <property type="component" value="Unassembled WGS sequence"/>
</dbReference>
<name>A0ABR1AEG4_POLSC</name>
<dbReference type="EMBL" id="JAWJWF010000051">
    <property type="protein sequence ID" value="KAK6617656.1"/>
    <property type="molecule type" value="Genomic_DNA"/>
</dbReference>
<sequence>MFPVGAWATGRRRKNQKGHRRALGGELEKGSIRREEDTSSLSATHGHGADGKMEKCPTEVLMINHKASIFDLWSCDVDVTSFYSNELQLARNLTGYSQNEVPRIE</sequence>
<accession>A0ABR1AEG4</accession>
<feature type="compositionally biased region" description="Basic residues" evidence="1">
    <location>
        <begin position="10"/>
        <end position="22"/>
    </location>
</feature>